<organism evidence="5 6">
    <name type="scientific">Ectopseudomonas chengduensis</name>
    <dbReference type="NCBI Taxonomy" id="489632"/>
    <lineage>
        <taxon>Bacteria</taxon>
        <taxon>Pseudomonadati</taxon>
        <taxon>Pseudomonadota</taxon>
        <taxon>Gammaproteobacteria</taxon>
        <taxon>Pseudomonadales</taxon>
        <taxon>Pseudomonadaceae</taxon>
        <taxon>Ectopseudomonas</taxon>
    </lineage>
</organism>
<dbReference type="AlphaFoldDB" id="A0A1G6X6E9"/>
<dbReference type="GeneID" id="83641785"/>
<keyword evidence="6" id="KW-1185">Reference proteome</keyword>
<evidence type="ECO:0000256" key="3">
    <source>
        <dbReference type="ARBA" id="ARBA00023125"/>
    </source>
</evidence>
<comment type="similarity">
    <text evidence="1">Belongs to the LysR transcriptional regulatory family.</text>
</comment>
<accession>A0A1G6X6E9</accession>
<dbReference type="InterPro" id="IPR036390">
    <property type="entry name" value="WH_DNA-bd_sf"/>
</dbReference>
<dbReference type="RefSeq" id="WP_017679356.1">
    <property type="nucleotide sequence ID" value="NZ_FMZQ01000036.1"/>
</dbReference>
<keyword evidence="2" id="KW-0805">Transcription regulation</keyword>
<dbReference type="PANTHER" id="PTHR30346">
    <property type="entry name" value="TRANSCRIPTIONAL DUAL REGULATOR HCAR-RELATED"/>
    <property type="match status" value="1"/>
</dbReference>
<proteinExistence type="inferred from homology"/>
<reference evidence="6" key="1">
    <citation type="submission" date="2016-10" db="EMBL/GenBank/DDBJ databases">
        <authorList>
            <person name="Varghese N."/>
            <person name="Submissions S."/>
        </authorList>
    </citation>
    <scope>NUCLEOTIDE SEQUENCE [LARGE SCALE GENOMIC DNA]</scope>
    <source>
        <strain evidence="6">DSM 26382</strain>
    </source>
</reference>
<protein>
    <submittedName>
        <fullName evidence="5">DNA-binding transcriptional regulator, LysR family</fullName>
    </submittedName>
</protein>
<dbReference type="Pfam" id="PF00126">
    <property type="entry name" value="HTH_1"/>
    <property type="match status" value="1"/>
</dbReference>
<dbReference type="EMBL" id="FMZQ01000036">
    <property type="protein sequence ID" value="SDD73689.1"/>
    <property type="molecule type" value="Genomic_DNA"/>
</dbReference>
<sequence length="299" mass="33971">MFDPLTIDHQLAQIFLTSARCACFRQAARSLNLHIVPMRKKLRKLEATVGTPLFLYKGRELSLSATGRELQQLLIQKFGDLHPEDVSVQRALVRLAVPTALLTDLLARDLISWLRNDAAVRLEIIPQEGEPERLAEVMIWITDPGTPRPTPSFAMTTPLMLARIPYRAHMAKRYAGKRLPSSVADLKDFMLVQLAGNTTVDSFEPWNQLIRQRQSAVIQVHSQEWVVDLLRNSSCIGLLPGYISHVDRNLLPLDELFETALERVVWISTSPLAAEQSEVQTLVSLIYKAFEDRHNWFTQ</sequence>
<dbReference type="InterPro" id="IPR036388">
    <property type="entry name" value="WH-like_DNA-bd_sf"/>
</dbReference>
<name>A0A1G6X6E9_9GAMM</name>
<evidence type="ECO:0000256" key="4">
    <source>
        <dbReference type="ARBA" id="ARBA00023163"/>
    </source>
</evidence>
<dbReference type="SUPFAM" id="SSF53850">
    <property type="entry name" value="Periplasmic binding protein-like II"/>
    <property type="match status" value="1"/>
</dbReference>
<keyword evidence="4" id="KW-0804">Transcription</keyword>
<dbReference type="InterPro" id="IPR000847">
    <property type="entry name" value="LysR_HTH_N"/>
</dbReference>
<evidence type="ECO:0000256" key="1">
    <source>
        <dbReference type="ARBA" id="ARBA00009437"/>
    </source>
</evidence>
<evidence type="ECO:0000313" key="5">
    <source>
        <dbReference type="EMBL" id="SDD73689.1"/>
    </source>
</evidence>
<keyword evidence="3 5" id="KW-0238">DNA-binding</keyword>
<dbReference type="PANTHER" id="PTHR30346:SF17">
    <property type="entry name" value="LYSR FAMILY TRANSCRIPTIONAL REGULATOR"/>
    <property type="match status" value="1"/>
</dbReference>
<dbReference type="GO" id="GO:0003700">
    <property type="term" value="F:DNA-binding transcription factor activity"/>
    <property type="evidence" value="ECO:0007669"/>
    <property type="project" value="InterPro"/>
</dbReference>
<gene>
    <name evidence="5" type="ORF">SAMN05216576_1362</name>
</gene>
<dbReference type="GO" id="GO:0003677">
    <property type="term" value="F:DNA binding"/>
    <property type="evidence" value="ECO:0007669"/>
    <property type="project" value="UniProtKB-KW"/>
</dbReference>
<dbReference type="Gene3D" id="1.10.10.10">
    <property type="entry name" value="Winged helix-like DNA-binding domain superfamily/Winged helix DNA-binding domain"/>
    <property type="match status" value="1"/>
</dbReference>
<dbReference type="Proteomes" id="UP000199467">
    <property type="component" value="Unassembled WGS sequence"/>
</dbReference>
<dbReference type="GO" id="GO:0032993">
    <property type="term" value="C:protein-DNA complex"/>
    <property type="evidence" value="ECO:0007669"/>
    <property type="project" value="TreeGrafter"/>
</dbReference>
<evidence type="ECO:0000256" key="2">
    <source>
        <dbReference type="ARBA" id="ARBA00023015"/>
    </source>
</evidence>
<dbReference type="SUPFAM" id="SSF46785">
    <property type="entry name" value="Winged helix' DNA-binding domain"/>
    <property type="match status" value="1"/>
</dbReference>
<evidence type="ECO:0000313" key="6">
    <source>
        <dbReference type="Proteomes" id="UP000199467"/>
    </source>
</evidence>